<dbReference type="Proteomes" id="UP000784294">
    <property type="component" value="Unassembled WGS sequence"/>
</dbReference>
<keyword evidence="3" id="KW-1185">Reference proteome</keyword>
<organism evidence="2 3">
    <name type="scientific">Protopolystoma xenopodis</name>
    <dbReference type="NCBI Taxonomy" id="117903"/>
    <lineage>
        <taxon>Eukaryota</taxon>
        <taxon>Metazoa</taxon>
        <taxon>Spiralia</taxon>
        <taxon>Lophotrochozoa</taxon>
        <taxon>Platyhelminthes</taxon>
        <taxon>Monogenea</taxon>
        <taxon>Polyopisthocotylea</taxon>
        <taxon>Polystomatidea</taxon>
        <taxon>Polystomatidae</taxon>
        <taxon>Protopolystoma</taxon>
    </lineage>
</organism>
<feature type="compositionally biased region" description="Acidic residues" evidence="1">
    <location>
        <begin position="1"/>
        <end position="14"/>
    </location>
</feature>
<gene>
    <name evidence="2" type="ORF">PXEA_LOCUS12583</name>
</gene>
<protein>
    <submittedName>
        <fullName evidence="2">Uncharacterized protein</fullName>
    </submittedName>
</protein>
<sequence length="81" mass="8914">MAALIDDADYDAGEASENVPSPRSDAGNYDNYYGRGLRTRCVLLIRPDNKTELRQRGQLTSINCKEAATIPGVTTSWSSYL</sequence>
<dbReference type="EMBL" id="CAAALY010040285">
    <property type="protein sequence ID" value="VEL19143.1"/>
    <property type="molecule type" value="Genomic_DNA"/>
</dbReference>
<comment type="caution">
    <text evidence="2">The sequence shown here is derived from an EMBL/GenBank/DDBJ whole genome shotgun (WGS) entry which is preliminary data.</text>
</comment>
<accession>A0A3S5A3W1</accession>
<evidence type="ECO:0000313" key="3">
    <source>
        <dbReference type="Proteomes" id="UP000784294"/>
    </source>
</evidence>
<reference evidence="2" key="1">
    <citation type="submission" date="2018-11" db="EMBL/GenBank/DDBJ databases">
        <authorList>
            <consortium name="Pathogen Informatics"/>
        </authorList>
    </citation>
    <scope>NUCLEOTIDE SEQUENCE</scope>
</reference>
<proteinExistence type="predicted"/>
<evidence type="ECO:0000313" key="2">
    <source>
        <dbReference type="EMBL" id="VEL19143.1"/>
    </source>
</evidence>
<dbReference type="AlphaFoldDB" id="A0A3S5A3W1"/>
<name>A0A3S5A3W1_9PLAT</name>
<feature type="region of interest" description="Disordered" evidence="1">
    <location>
        <begin position="1"/>
        <end position="29"/>
    </location>
</feature>
<evidence type="ECO:0000256" key="1">
    <source>
        <dbReference type="SAM" id="MobiDB-lite"/>
    </source>
</evidence>